<protein>
    <submittedName>
        <fullName evidence="2">Membrane protein</fullName>
    </submittedName>
</protein>
<name>Q2GGF3_EHRCR</name>
<organism evidence="2 3">
    <name type="scientific">Ehrlichia chaffeensis (strain ATCC CRL-10679 / Arkansas)</name>
    <dbReference type="NCBI Taxonomy" id="205920"/>
    <lineage>
        <taxon>Bacteria</taxon>
        <taxon>Pseudomonadati</taxon>
        <taxon>Pseudomonadota</taxon>
        <taxon>Alphaproteobacteria</taxon>
        <taxon>Rickettsiales</taxon>
        <taxon>Anaplasmataceae</taxon>
        <taxon>Ehrlichia</taxon>
    </lineage>
</organism>
<gene>
    <name evidence="2" type="ordered locus">ECH_0673</name>
</gene>
<evidence type="ECO:0000313" key="2">
    <source>
        <dbReference type="EMBL" id="ABD44658.1"/>
    </source>
</evidence>
<dbReference type="AlphaFoldDB" id="Q2GGF3"/>
<feature type="transmembrane region" description="Helical" evidence="1">
    <location>
        <begin position="12"/>
        <end position="33"/>
    </location>
</feature>
<reference evidence="2 3" key="1">
    <citation type="journal article" date="2006" name="PLoS Genet.">
        <title>Comparative genomics of emerging human ehrlichiosis agents.</title>
        <authorList>
            <person name="Dunning Hotopp J.C."/>
            <person name="Lin M."/>
            <person name="Madupu R."/>
            <person name="Crabtree J."/>
            <person name="Angiuoli S.V."/>
            <person name="Eisen J.A."/>
            <person name="Seshadri R."/>
            <person name="Ren Q."/>
            <person name="Wu M."/>
            <person name="Utterback T.R."/>
            <person name="Smith S."/>
            <person name="Lewis M."/>
            <person name="Khouri H."/>
            <person name="Zhang C."/>
            <person name="Niu H."/>
            <person name="Lin Q."/>
            <person name="Ohashi N."/>
            <person name="Zhi N."/>
            <person name="Nelson W."/>
            <person name="Brinkac L.M."/>
            <person name="Dodson R.J."/>
            <person name="Rosovitz M.J."/>
            <person name="Sundaram J."/>
            <person name="Daugherty S.C."/>
            <person name="Davidsen T."/>
            <person name="Durkin A.S."/>
            <person name="Gwinn M."/>
            <person name="Haft D.H."/>
            <person name="Selengut J.D."/>
            <person name="Sullivan S.A."/>
            <person name="Zafar N."/>
            <person name="Zhou L."/>
            <person name="Benahmed F."/>
            <person name="Forberger H."/>
            <person name="Halpin R."/>
            <person name="Mulligan S."/>
            <person name="Robinson J."/>
            <person name="White O."/>
            <person name="Rikihisa Y."/>
            <person name="Tettelin H."/>
        </authorList>
    </citation>
    <scope>NUCLEOTIDE SEQUENCE [LARGE SCALE GENOMIC DNA]</scope>
    <source>
        <strain evidence="3">ATCC CRL-10679 / Arkansas</strain>
    </source>
</reference>
<feature type="transmembrane region" description="Helical" evidence="1">
    <location>
        <begin position="195"/>
        <end position="214"/>
    </location>
</feature>
<keyword evidence="3" id="KW-1185">Reference proteome</keyword>
<proteinExistence type="predicted"/>
<dbReference type="STRING" id="205920.ECH_0673"/>
<keyword evidence="1" id="KW-1133">Transmembrane helix</keyword>
<feature type="transmembrane region" description="Helical" evidence="1">
    <location>
        <begin position="162"/>
        <end position="183"/>
    </location>
</feature>
<dbReference type="OrthoDB" id="7163272at2"/>
<feature type="transmembrane region" description="Helical" evidence="1">
    <location>
        <begin position="85"/>
        <end position="112"/>
    </location>
</feature>
<dbReference type="RefSeq" id="WP_011452751.1">
    <property type="nucleotide sequence ID" value="NC_007799.1"/>
</dbReference>
<feature type="transmembrane region" description="Helical" evidence="1">
    <location>
        <begin position="118"/>
        <end position="141"/>
    </location>
</feature>
<feature type="transmembrane region" description="Helical" evidence="1">
    <location>
        <begin position="45"/>
        <end position="65"/>
    </location>
</feature>
<sequence>MIKIKASRYTKIHLIAIAIILSLWNVFFIIKLISSIPQHIKNLIFPYTAILSISSLLLYGINIIYNLNIMLKYHQGKIELQKKSLFSYLGVIGEATSLLALNIISTIAILILPMNKPMIIAASIFNILSSLFVIEYASIFLNTDIKNHKQLKNTNKSTKYTTWSIINWSAALIISIANVSFTFTGYFIKHNANDIFKIILFTVYISIITSLIFMRNMRENDPSILLNAQVEPTRFNTDEEREHLLKHEEGISHYSR</sequence>
<dbReference type="KEGG" id="ech:ECH_0673"/>
<evidence type="ECO:0000313" key="3">
    <source>
        <dbReference type="Proteomes" id="UP000008320"/>
    </source>
</evidence>
<evidence type="ECO:0000256" key="1">
    <source>
        <dbReference type="SAM" id="Phobius"/>
    </source>
</evidence>
<keyword evidence="1" id="KW-0472">Membrane</keyword>
<dbReference type="HOGENOM" id="CLU_1084767_0_0_5"/>
<keyword evidence="1" id="KW-0812">Transmembrane</keyword>
<dbReference type="Proteomes" id="UP000008320">
    <property type="component" value="Chromosome"/>
</dbReference>
<dbReference type="EMBL" id="CP000236">
    <property type="protein sequence ID" value="ABD44658.1"/>
    <property type="molecule type" value="Genomic_DNA"/>
</dbReference>
<accession>Q2GGF3</accession>